<reference evidence="1" key="1">
    <citation type="journal article" date="2019" name="bioRxiv">
        <title>The Genome of the Zebra Mussel, Dreissena polymorpha: A Resource for Invasive Species Research.</title>
        <authorList>
            <person name="McCartney M.A."/>
            <person name="Auch B."/>
            <person name="Kono T."/>
            <person name="Mallez S."/>
            <person name="Zhang Y."/>
            <person name="Obille A."/>
            <person name="Becker A."/>
            <person name="Abrahante J.E."/>
            <person name="Garbe J."/>
            <person name="Badalamenti J.P."/>
            <person name="Herman A."/>
            <person name="Mangelson H."/>
            <person name="Liachko I."/>
            <person name="Sullivan S."/>
            <person name="Sone E.D."/>
            <person name="Koren S."/>
            <person name="Silverstein K.A.T."/>
            <person name="Beckman K.B."/>
            <person name="Gohl D.M."/>
        </authorList>
    </citation>
    <scope>NUCLEOTIDE SEQUENCE</scope>
    <source>
        <strain evidence="1">Duluth1</strain>
        <tissue evidence="1">Whole animal</tissue>
    </source>
</reference>
<sequence>MCPNDLRHSLGTGLVSYMKEVQYNNGAMLTPVRIPLTLLQGELTPTIQMGYRNGLMSLRFE</sequence>
<accession>A0A9D4REB2</accession>
<name>A0A9D4REB2_DREPO</name>
<dbReference type="Proteomes" id="UP000828390">
    <property type="component" value="Unassembled WGS sequence"/>
</dbReference>
<gene>
    <name evidence="1" type="ORF">DPMN_027360</name>
</gene>
<organism evidence="1 2">
    <name type="scientific">Dreissena polymorpha</name>
    <name type="common">Zebra mussel</name>
    <name type="synonym">Mytilus polymorpha</name>
    <dbReference type="NCBI Taxonomy" id="45954"/>
    <lineage>
        <taxon>Eukaryota</taxon>
        <taxon>Metazoa</taxon>
        <taxon>Spiralia</taxon>
        <taxon>Lophotrochozoa</taxon>
        <taxon>Mollusca</taxon>
        <taxon>Bivalvia</taxon>
        <taxon>Autobranchia</taxon>
        <taxon>Heteroconchia</taxon>
        <taxon>Euheterodonta</taxon>
        <taxon>Imparidentia</taxon>
        <taxon>Neoheterodontei</taxon>
        <taxon>Myida</taxon>
        <taxon>Dreissenoidea</taxon>
        <taxon>Dreissenidae</taxon>
        <taxon>Dreissena</taxon>
    </lineage>
</organism>
<proteinExistence type="predicted"/>
<keyword evidence="2" id="KW-1185">Reference proteome</keyword>
<protein>
    <submittedName>
        <fullName evidence="1">Uncharacterized protein</fullName>
    </submittedName>
</protein>
<dbReference type="EMBL" id="JAIWYP010000002">
    <property type="protein sequence ID" value="KAH3864343.1"/>
    <property type="molecule type" value="Genomic_DNA"/>
</dbReference>
<comment type="caution">
    <text evidence="1">The sequence shown here is derived from an EMBL/GenBank/DDBJ whole genome shotgun (WGS) entry which is preliminary data.</text>
</comment>
<reference evidence="1" key="2">
    <citation type="submission" date="2020-11" db="EMBL/GenBank/DDBJ databases">
        <authorList>
            <person name="McCartney M.A."/>
            <person name="Auch B."/>
            <person name="Kono T."/>
            <person name="Mallez S."/>
            <person name="Becker A."/>
            <person name="Gohl D.M."/>
            <person name="Silverstein K.A.T."/>
            <person name="Koren S."/>
            <person name="Bechman K.B."/>
            <person name="Herman A."/>
            <person name="Abrahante J.E."/>
            <person name="Garbe J."/>
        </authorList>
    </citation>
    <scope>NUCLEOTIDE SEQUENCE</scope>
    <source>
        <strain evidence="1">Duluth1</strain>
        <tissue evidence="1">Whole animal</tissue>
    </source>
</reference>
<evidence type="ECO:0000313" key="2">
    <source>
        <dbReference type="Proteomes" id="UP000828390"/>
    </source>
</evidence>
<dbReference type="AlphaFoldDB" id="A0A9D4REB2"/>
<evidence type="ECO:0000313" key="1">
    <source>
        <dbReference type="EMBL" id="KAH3864343.1"/>
    </source>
</evidence>